<reference evidence="2 3" key="1">
    <citation type="submission" date="2017-06" db="EMBL/GenBank/DDBJ databases">
        <authorList>
            <consortium name="Pathogen Informatics"/>
        </authorList>
    </citation>
    <scope>NUCLEOTIDE SEQUENCE [LARGE SCALE GENOMIC DNA]</scope>
    <source>
        <strain evidence="2 3">NCTC13833</strain>
    </source>
</reference>
<dbReference type="Gene3D" id="3.90.1720.10">
    <property type="entry name" value="endopeptidase domain like (from Nostoc punctiforme)"/>
    <property type="match status" value="1"/>
</dbReference>
<dbReference type="InterPro" id="IPR007921">
    <property type="entry name" value="CHAP_dom"/>
</dbReference>
<proteinExistence type="predicted"/>
<dbReference type="Proteomes" id="UP000243706">
    <property type="component" value="Chromosome 1"/>
</dbReference>
<evidence type="ECO:0000259" key="1">
    <source>
        <dbReference type="PROSITE" id="PS50911"/>
    </source>
</evidence>
<sequence>MMFLSHIFMVATLLSHPSTMIQQVSLPNDTTIYQLAQQFATTSERIKQLNYMTQTPRYLKKYETLKLPADHILMKPPHQTLPNFLHNQHISYDTFQKFNPYNLQGDVQYIAISNKGMAHLSLPDLSQLLPNSTKYDTSPKTMPAEQIENTYTSGQCTYYVFEQRRQRHRPISNNWGDAKYWAIHAQEAGYTVSNRPRANAILVSQEGRYGHVAIVEACHKHTILISEMNWQGEGVISQRVISNIGDYQYIY</sequence>
<protein>
    <submittedName>
        <fullName evidence="2">LysM domain-containing protein</fullName>
    </submittedName>
</protein>
<evidence type="ECO:0000313" key="2">
    <source>
        <dbReference type="EMBL" id="SNW00298.1"/>
    </source>
</evidence>
<dbReference type="InterPro" id="IPR038765">
    <property type="entry name" value="Papain-like_cys_pep_sf"/>
</dbReference>
<feature type="domain" description="Peptidase C51" evidence="1">
    <location>
        <begin position="131"/>
        <end position="251"/>
    </location>
</feature>
<accession>A0A240BZL8</accession>
<evidence type="ECO:0000313" key="3">
    <source>
        <dbReference type="Proteomes" id="UP000243706"/>
    </source>
</evidence>
<name>A0A240BZL8_9STAP</name>
<dbReference type="SUPFAM" id="SSF54001">
    <property type="entry name" value="Cysteine proteinases"/>
    <property type="match status" value="1"/>
</dbReference>
<dbReference type="PROSITE" id="PS50911">
    <property type="entry name" value="CHAP"/>
    <property type="match status" value="1"/>
</dbReference>
<dbReference type="AlphaFoldDB" id="A0A240BZL8"/>
<organism evidence="2 3">
    <name type="scientific">Staphylococcus muscae</name>
    <dbReference type="NCBI Taxonomy" id="1294"/>
    <lineage>
        <taxon>Bacteria</taxon>
        <taxon>Bacillati</taxon>
        <taxon>Bacillota</taxon>
        <taxon>Bacilli</taxon>
        <taxon>Bacillales</taxon>
        <taxon>Staphylococcaceae</taxon>
        <taxon>Staphylococcus</taxon>
    </lineage>
</organism>
<gene>
    <name evidence="2" type="primary">ssaA2_1</name>
    <name evidence="2" type="ORF">SAMEA4412661_00419</name>
</gene>
<dbReference type="Pfam" id="PF05257">
    <property type="entry name" value="CHAP"/>
    <property type="match status" value="1"/>
</dbReference>
<dbReference type="EMBL" id="LT906464">
    <property type="protein sequence ID" value="SNW00298.1"/>
    <property type="molecule type" value="Genomic_DNA"/>
</dbReference>